<dbReference type="InterPro" id="IPR029016">
    <property type="entry name" value="GAF-like_dom_sf"/>
</dbReference>
<dbReference type="PROSITE" id="PS51077">
    <property type="entry name" value="HTH_ICLR"/>
    <property type="match status" value="1"/>
</dbReference>
<dbReference type="InterPro" id="IPR036388">
    <property type="entry name" value="WH-like_DNA-bd_sf"/>
</dbReference>
<dbReference type="OrthoDB" id="9791752at2"/>
<dbReference type="PROSITE" id="PS51078">
    <property type="entry name" value="ICLR_ED"/>
    <property type="match status" value="1"/>
</dbReference>
<dbReference type="Pfam" id="PF01614">
    <property type="entry name" value="IclR_C"/>
    <property type="match status" value="1"/>
</dbReference>
<dbReference type="Proteomes" id="UP000270468">
    <property type="component" value="Unassembled WGS sequence"/>
</dbReference>
<dbReference type="InterPro" id="IPR005471">
    <property type="entry name" value="Tscrpt_reg_IclR_N"/>
</dbReference>
<dbReference type="PANTHER" id="PTHR30136">
    <property type="entry name" value="HELIX-TURN-HELIX TRANSCRIPTIONAL REGULATOR, ICLR FAMILY"/>
    <property type="match status" value="1"/>
</dbReference>
<keyword evidence="2" id="KW-0238">DNA-binding</keyword>
<feature type="domain" description="HTH iclR-type" evidence="4">
    <location>
        <begin position="2"/>
        <end position="65"/>
    </location>
</feature>
<gene>
    <name evidence="6" type="primary">kipR_2</name>
    <name evidence="6" type="ORF">FILTAD_01819</name>
</gene>
<dbReference type="GO" id="GO:0003677">
    <property type="term" value="F:DNA binding"/>
    <property type="evidence" value="ECO:0007669"/>
    <property type="project" value="UniProtKB-KW"/>
</dbReference>
<dbReference type="SUPFAM" id="SSF55781">
    <property type="entry name" value="GAF domain-like"/>
    <property type="match status" value="1"/>
</dbReference>
<dbReference type="PANTHER" id="PTHR30136:SF24">
    <property type="entry name" value="HTH-TYPE TRANSCRIPTIONAL REPRESSOR ALLR"/>
    <property type="match status" value="1"/>
</dbReference>
<dbReference type="InterPro" id="IPR050707">
    <property type="entry name" value="HTH_MetabolicPath_Reg"/>
</dbReference>
<dbReference type="AlphaFoldDB" id="A0A3P5XD99"/>
<accession>A0A3P5XD99</accession>
<evidence type="ECO:0000256" key="3">
    <source>
        <dbReference type="ARBA" id="ARBA00023163"/>
    </source>
</evidence>
<evidence type="ECO:0000256" key="2">
    <source>
        <dbReference type="ARBA" id="ARBA00023125"/>
    </source>
</evidence>
<evidence type="ECO:0000256" key="1">
    <source>
        <dbReference type="ARBA" id="ARBA00023015"/>
    </source>
</evidence>
<evidence type="ECO:0000313" key="6">
    <source>
        <dbReference type="EMBL" id="VDC28203.1"/>
    </source>
</evidence>
<keyword evidence="7" id="KW-1185">Reference proteome</keyword>
<keyword evidence="1" id="KW-0805">Transcription regulation</keyword>
<evidence type="ECO:0000259" key="5">
    <source>
        <dbReference type="PROSITE" id="PS51078"/>
    </source>
</evidence>
<dbReference type="EMBL" id="UXAV01000041">
    <property type="protein sequence ID" value="VDC28203.1"/>
    <property type="molecule type" value="Genomic_DNA"/>
</dbReference>
<dbReference type="Gene3D" id="1.10.10.10">
    <property type="entry name" value="Winged helix-like DNA-binding domain superfamily/Winged helix DNA-binding domain"/>
    <property type="match status" value="1"/>
</dbReference>
<evidence type="ECO:0000313" key="7">
    <source>
        <dbReference type="Proteomes" id="UP000270468"/>
    </source>
</evidence>
<sequence length="247" mass="28028">MIQSINRAMQIIETLSQNEKEQWLASELAEETGLPISTVYRITQSLIQHGLVTQIEATKHYELGYKWMELGLKMFEKLDVRDVTRPVLERLALEVEETVYLNLPRGFHSIIIERIDSPRNVKILDSIGERIPLHIGGANKSILANMPHKEVEEILERLVPVKLEREEFKKELASVKQKGYGISYGEKTKGTIAIGSPVFDFDGRVVGAISIEVLAYDITDERMRFFIEKVYEAAQQISSELSGAQLG</sequence>
<dbReference type="GO" id="GO:0003700">
    <property type="term" value="F:DNA-binding transcription factor activity"/>
    <property type="evidence" value="ECO:0007669"/>
    <property type="project" value="TreeGrafter"/>
</dbReference>
<dbReference type="SMART" id="SM00346">
    <property type="entry name" value="HTH_ICLR"/>
    <property type="match status" value="1"/>
</dbReference>
<keyword evidence="3" id="KW-0804">Transcription</keyword>
<evidence type="ECO:0000259" key="4">
    <source>
        <dbReference type="PROSITE" id="PS51077"/>
    </source>
</evidence>
<dbReference type="Gene3D" id="3.30.450.40">
    <property type="match status" value="1"/>
</dbReference>
<protein>
    <submittedName>
        <fullName evidence="6">HTH-type transcriptional regulator KipR</fullName>
    </submittedName>
</protein>
<feature type="domain" description="IclR-ED" evidence="5">
    <location>
        <begin position="66"/>
        <end position="243"/>
    </location>
</feature>
<dbReference type="GO" id="GO:0045892">
    <property type="term" value="P:negative regulation of DNA-templated transcription"/>
    <property type="evidence" value="ECO:0007669"/>
    <property type="project" value="TreeGrafter"/>
</dbReference>
<reference evidence="6 7" key="1">
    <citation type="submission" date="2018-11" db="EMBL/GenBank/DDBJ databases">
        <authorList>
            <person name="Criscuolo A."/>
        </authorList>
    </citation>
    <scope>NUCLEOTIDE SEQUENCE [LARGE SCALE GENOMIC DNA]</scope>
    <source>
        <strain evidence="6">ATB-66</strain>
    </source>
</reference>
<name>A0A3P5XD99_9BACL</name>
<proteinExistence type="predicted"/>
<dbReference type="Pfam" id="PF09339">
    <property type="entry name" value="HTH_IclR"/>
    <property type="match status" value="1"/>
</dbReference>
<dbReference type="RefSeq" id="WP_124070318.1">
    <property type="nucleotide sequence ID" value="NZ_CBCRXF010000005.1"/>
</dbReference>
<dbReference type="InterPro" id="IPR014757">
    <property type="entry name" value="Tscrpt_reg_IclR_C"/>
</dbReference>
<dbReference type="SUPFAM" id="SSF46785">
    <property type="entry name" value="Winged helix' DNA-binding domain"/>
    <property type="match status" value="1"/>
</dbReference>
<organism evidence="6 7">
    <name type="scientific">Filibacter tadaridae</name>
    <dbReference type="NCBI Taxonomy" id="2483811"/>
    <lineage>
        <taxon>Bacteria</taxon>
        <taxon>Bacillati</taxon>
        <taxon>Bacillota</taxon>
        <taxon>Bacilli</taxon>
        <taxon>Bacillales</taxon>
        <taxon>Caryophanaceae</taxon>
        <taxon>Filibacter</taxon>
    </lineage>
</organism>
<dbReference type="InterPro" id="IPR036390">
    <property type="entry name" value="WH_DNA-bd_sf"/>
</dbReference>